<dbReference type="STRING" id="1437875.CFRA_09530"/>
<dbReference type="PANTHER" id="PTHR11080:SF2">
    <property type="entry name" value="LD05707P"/>
    <property type="match status" value="1"/>
</dbReference>
<evidence type="ECO:0000313" key="10">
    <source>
        <dbReference type="Proteomes" id="UP000185434"/>
    </source>
</evidence>
<accession>A0A1L7CUC0</accession>
<dbReference type="SUPFAM" id="SSF52499">
    <property type="entry name" value="Isochorismatase-like hydrolases"/>
    <property type="match status" value="1"/>
</dbReference>
<evidence type="ECO:0000256" key="7">
    <source>
        <dbReference type="ARBA" id="ARBA00043224"/>
    </source>
</evidence>
<keyword evidence="3" id="KW-0479">Metal-binding</keyword>
<evidence type="ECO:0000256" key="2">
    <source>
        <dbReference type="ARBA" id="ARBA00022642"/>
    </source>
</evidence>
<evidence type="ECO:0000256" key="5">
    <source>
        <dbReference type="ARBA" id="ARBA00037900"/>
    </source>
</evidence>
<evidence type="ECO:0000313" key="9">
    <source>
        <dbReference type="EMBL" id="APT89446.1"/>
    </source>
</evidence>
<feature type="domain" description="Isochorismatase-like" evidence="8">
    <location>
        <begin position="3"/>
        <end position="185"/>
    </location>
</feature>
<dbReference type="Pfam" id="PF00857">
    <property type="entry name" value="Isochorismatase"/>
    <property type="match status" value="1"/>
</dbReference>
<evidence type="ECO:0000259" key="8">
    <source>
        <dbReference type="Pfam" id="PF00857"/>
    </source>
</evidence>
<dbReference type="InterPro" id="IPR000868">
    <property type="entry name" value="Isochorismatase-like_dom"/>
</dbReference>
<comment type="similarity">
    <text evidence="1">Belongs to the isochorismatase family.</text>
</comment>
<name>A0A1L7CUC0_9CORY</name>
<comment type="pathway">
    <text evidence="5">Cofactor biosynthesis; nicotinate biosynthesis; nicotinate from nicotinamide: step 1/1.</text>
</comment>
<gene>
    <name evidence="9" type="ORF">CFRA_09530</name>
</gene>
<dbReference type="InterPro" id="IPR036380">
    <property type="entry name" value="Isochorismatase-like_sf"/>
</dbReference>
<dbReference type="OrthoDB" id="9791276at2"/>
<dbReference type="Gene3D" id="3.40.50.850">
    <property type="entry name" value="Isochorismatase-like"/>
    <property type="match status" value="1"/>
</dbReference>
<protein>
    <recommendedName>
        <fullName evidence="6">nicotinamidase</fullName>
        <ecNumber evidence="6">3.5.1.19</ecNumber>
    </recommendedName>
    <alternativeName>
        <fullName evidence="7">Nicotinamide deamidase</fullName>
    </alternativeName>
</protein>
<dbReference type="InterPro" id="IPR052347">
    <property type="entry name" value="Isochorismatase_Nicotinamidase"/>
</dbReference>
<proteinExistence type="inferred from homology"/>
<keyword evidence="10" id="KW-1185">Reference proteome</keyword>
<evidence type="ECO:0000256" key="3">
    <source>
        <dbReference type="ARBA" id="ARBA00022723"/>
    </source>
</evidence>
<dbReference type="AlphaFoldDB" id="A0A1L7CUC0"/>
<evidence type="ECO:0000256" key="1">
    <source>
        <dbReference type="ARBA" id="ARBA00006336"/>
    </source>
</evidence>
<dbReference type="GO" id="GO:0019363">
    <property type="term" value="P:pyridine nucleotide biosynthetic process"/>
    <property type="evidence" value="ECO:0007669"/>
    <property type="project" value="UniProtKB-KW"/>
</dbReference>
<organism evidence="9 10">
    <name type="scientific">Corynebacterium frankenforstense DSM 45800</name>
    <dbReference type="NCBI Taxonomy" id="1437875"/>
    <lineage>
        <taxon>Bacteria</taxon>
        <taxon>Bacillati</taxon>
        <taxon>Actinomycetota</taxon>
        <taxon>Actinomycetes</taxon>
        <taxon>Mycobacteriales</taxon>
        <taxon>Corynebacteriaceae</taxon>
        <taxon>Corynebacterium</taxon>
    </lineage>
</organism>
<keyword evidence="2" id="KW-0662">Pyridine nucleotide biosynthesis</keyword>
<dbReference type="KEGG" id="cfk:CFRA_09530"/>
<dbReference type="EC" id="3.5.1.19" evidence="6"/>
<dbReference type="RefSeq" id="WP_075664443.1">
    <property type="nucleotide sequence ID" value="NZ_CP009247.1"/>
</dbReference>
<evidence type="ECO:0000256" key="6">
    <source>
        <dbReference type="ARBA" id="ARBA00039017"/>
    </source>
</evidence>
<dbReference type="GO" id="GO:0046872">
    <property type="term" value="F:metal ion binding"/>
    <property type="evidence" value="ECO:0007669"/>
    <property type="project" value="UniProtKB-KW"/>
</dbReference>
<dbReference type="Proteomes" id="UP000185434">
    <property type="component" value="Chromosome"/>
</dbReference>
<reference evidence="9 10" key="1">
    <citation type="submission" date="2014-08" db="EMBL/GenBank/DDBJ databases">
        <title>Complete genome sequence of Corynebacterium frankenforstense ST18(T) (=DSM 45800(T)), isolated from raw cow milk.</title>
        <authorList>
            <person name="Ruckert C."/>
            <person name="Albersmeier A."/>
            <person name="Winkler A."/>
            <person name="Lipski A."/>
            <person name="Kalinowski J."/>
        </authorList>
    </citation>
    <scope>NUCLEOTIDE SEQUENCE [LARGE SCALE GENOMIC DNA]</scope>
    <source>
        <strain evidence="9 10">ST18</strain>
    </source>
</reference>
<sequence>MKALVIVDTQNDFCPGGALGTADGDRVAAAIAEVVARGAGGCEHVVATQDWHIDPGSHFAENPDFVHTWPVHCRADTEGAAMHPALADAAVEEYFHKGQYDDGYSGFSGTTPDGGQDLEAWLRAHDVTQVDVCGIATDFCVRATALDALERGFSVRVLTSLCSPVSEEGGAAAIEEMRAAGAEII</sequence>
<dbReference type="PANTHER" id="PTHR11080">
    <property type="entry name" value="PYRAZINAMIDASE/NICOTINAMIDASE"/>
    <property type="match status" value="1"/>
</dbReference>
<dbReference type="EMBL" id="CP009247">
    <property type="protein sequence ID" value="APT89446.1"/>
    <property type="molecule type" value="Genomic_DNA"/>
</dbReference>
<dbReference type="GO" id="GO:0008936">
    <property type="term" value="F:nicotinamidase activity"/>
    <property type="evidence" value="ECO:0007669"/>
    <property type="project" value="UniProtKB-EC"/>
</dbReference>
<keyword evidence="4" id="KW-0378">Hydrolase</keyword>
<evidence type="ECO:0000256" key="4">
    <source>
        <dbReference type="ARBA" id="ARBA00022801"/>
    </source>
</evidence>